<evidence type="ECO:0000313" key="3">
    <source>
        <dbReference type="Proteomes" id="UP001159427"/>
    </source>
</evidence>
<protein>
    <submittedName>
        <fullName evidence="2">Uncharacterized protein</fullName>
    </submittedName>
</protein>
<reference evidence="2 3" key="1">
    <citation type="submission" date="2022-05" db="EMBL/GenBank/DDBJ databases">
        <authorList>
            <consortium name="Genoscope - CEA"/>
            <person name="William W."/>
        </authorList>
    </citation>
    <scope>NUCLEOTIDE SEQUENCE [LARGE SCALE GENOMIC DNA]</scope>
</reference>
<proteinExistence type="predicted"/>
<keyword evidence="3" id="KW-1185">Reference proteome</keyword>
<evidence type="ECO:0000313" key="2">
    <source>
        <dbReference type="EMBL" id="CAH3147112.1"/>
    </source>
</evidence>
<evidence type="ECO:0000256" key="1">
    <source>
        <dbReference type="SAM" id="Coils"/>
    </source>
</evidence>
<dbReference type="EMBL" id="CALNXI010000923">
    <property type="protein sequence ID" value="CAH3147112.1"/>
    <property type="molecule type" value="Genomic_DNA"/>
</dbReference>
<comment type="caution">
    <text evidence="2">The sequence shown here is derived from an EMBL/GenBank/DDBJ whole genome shotgun (WGS) entry which is preliminary data.</text>
</comment>
<feature type="coiled-coil region" evidence="1">
    <location>
        <begin position="62"/>
        <end position="146"/>
    </location>
</feature>
<gene>
    <name evidence="2" type="ORF">PEVE_00044165</name>
</gene>
<dbReference type="Proteomes" id="UP001159427">
    <property type="component" value="Unassembled WGS sequence"/>
</dbReference>
<keyword evidence="1" id="KW-0175">Coiled coil</keyword>
<accession>A0ABN8PMQ6</accession>
<sequence length="344" mass="40324">MDIDSVSAERSFLEFVYGQPREPDRITRILHGIEGCEEPDIQEIKQLLVDLRLQLRIRFEKQRNLTNKLENSEEKVKNREEQLLTKDQEIVKLRQHIATLKQKINLERVRFGLTLNETKHTAEKEINELKNEMKKVEEEFYDCRRKMMKACSDSRREEMQTRQRLEESIKETCAVNDSFKGVYDDYLRLECYLKDIEEEMMPLQSQIYELAKSLNVKPIELLSRIEQLKIVLTSDENIKELLIKAISVMKNDEVSAAKDSETIPICVDTCPTECFNNPRAGSSNNVKQGDLSCPFSQKFLPEQLNNPGHKGTGRKNEVEKEKVVRPKLPFKIPKWPLRQRRISQ</sequence>
<organism evidence="2 3">
    <name type="scientific">Porites evermanni</name>
    <dbReference type="NCBI Taxonomy" id="104178"/>
    <lineage>
        <taxon>Eukaryota</taxon>
        <taxon>Metazoa</taxon>
        <taxon>Cnidaria</taxon>
        <taxon>Anthozoa</taxon>
        <taxon>Hexacorallia</taxon>
        <taxon>Scleractinia</taxon>
        <taxon>Fungiina</taxon>
        <taxon>Poritidae</taxon>
        <taxon>Porites</taxon>
    </lineage>
</organism>
<name>A0ABN8PMQ6_9CNID</name>